<sequence length="364" mass="39119">SAEESKFEPQLSAGRLNELEGIVIFRSSGDCQHIQAILNPQVMNMMPRMVSYLLFPLDTWVITKHLQNQLDALALNRFRRDEQSCIAMVGRQITVSSQLAGPNDLVALTSHELEEQVRLVAEECVSLRREENATPKRVKGSNTGPLADPSPIKGSAAVYKARSKVPAGRHLMVSSEDEVGGQGVVTLRTGSDDDREGLFAPGGETLMVPSSEVSGPPTREMPTIKVVYGKGALLSLPGEPAALTSSAPNFDSKMGAGSGAVCPREEIVKLSGGAPRLKSRLSSSLPVPMKCGRKADSSKGKESPVGKRSRAAPSSDTDDDEATLTLMRRKRSAHNCQSMEVGQDKSEKSHSCRAPRGRQPKPPI</sequence>
<evidence type="ECO:0000256" key="1">
    <source>
        <dbReference type="SAM" id="MobiDB-lite"/>
    </source>
</evidence>
<keyword evidence="3" id="KW-1185">Reference proteome</keyword>
<gene>
    <name evidence="2" type="ORF">PanWU01x14_100520</name>
</gene>
<evidence type="ECO:0000313" key="2">
    <source>
        <dbReference type="EMBL" id="PON67884.1"/>
    </source>
</evidence>
<name>A0A2P5D3M1_PARAD</name>
<feature type="region of interest" description="Disordered" evidence="1">
    <location>
        <begin position="273"/>
        <end position="364"/>
    </location>
</feature>
<proteinExistence type="predicted"/>
<organism evidence="2 3">
    <name type="scientific">Parasponia andersonii</name>
    <name type="common">Sponia andersonii</name>
    <dbReference type="NCBI Taxonomy" id="3476"/>
    <lineage>
        <taxon>Eukaryota</taxon>
        <taxon>Viridiplantae</taxon>
        <taxon>Streptophyta</taxon>
        <taxon>Embryophyta</taxon>
        <taxon>Tracheophyta</taxon>
        <taxon>Spermatophyta</taxon>
        <taxon>Magnoliopsida</taxon>
        <taxon>eudicotyledons</taxon>
        <taxon>Gunneridae</taxon>
        <taxon>Pentapetalae</taxon>
        <taxon>rosids</taxon>
        <taxon>fabids</taxon>
        <taxon>Rosales</taxon>
        <taxon>Cannabaceae</taxon>
        <taxon>Parasponia</taxon>
    </lineage>
</organism>
<feature type="compositionally biased region" description="Basic residues" evidence="1">
    <location>
        <begin position="351"/>
        <end position="364"/>
    </location>
</feature>
<feature type="non-terminal residue" evidence="2">
    <location>
        <position position="1"/>
    </location>
</feature>
<protein>
    <submittedName>
        <fullName evidence="2">Uncharacterized protein</fullName>
    </submittedName>
</protein>
<feature type="region of interest" description="Disordered" evidence="1">
    <location>
        <begin position="188"/>
        <end position="219"/>
    </location>
</feature>
<feature type="region of interest" description="Disordered" evidence="1">
    <location>
        <begin position="132"/>
        <end position="153"/>
    </location>
</feature>
<reference evidence="3" key="1">
    <citation type="submission" date="2016-06" db="EMBL/GenBank/DDBJ databases">
        <title>Parallel loss of symbiosis genes in relatives of nitrogen-fixing non-legume Parasponia.</title>
        <authorList>
            <person name="Van Velzen R."/>
            <person name="Holmer R."/>
            <person name="Bu F."/>
            <person name="Rutten L."/>
            <person name="Van Zeijl A."/>
            <person name="Liu W."/>
            <person name="Santuari L."/>
            <person name="Cao Q."/>
            <person name="Sharma T."/>
            <person name="Shen D."/>
            <person name="Roswanjaya Y."/>
            <person name="Wardhani T."/>
            <person name="Kalhor M.S."/>
            <person name="Jansen J."/>
            <person name="Van den Hoogen J."/>
            <person name="Gungor B."/>
            <person name="Hartog M."/>
            <person name="Hontelez J."/>
            <person name="Verver J."/>
            <person name="Yang W.-C."/>
            <person name="Schijlen E."/>
            <person name="Repin R."/>
            <person name="Schilthuizen M."/>
            <person name="Schranz E."/>
            <person name="Heidstra R."/>
            <person name="Miyata K."/>
            <person name="Fedorova E."/>
            <person name="Kohlen W."/>
            <person name="Bisseling T."/>
            <person name="Smit S."/>
            <person name="Geurts R."/>
        </authorList>
    </citation>
    <scope>NUCLEOTIDE SEQUENCE [LARGE SCALE GENOMIC DNA]</scope>
    <source>
        <strain evidence="3">cv. WU1-14</strain>
    </source>
</reference>
<dbReference type="EMBL" id="JXTB01000068">
    <property type="protein sequence ID" value="PON67884.1"/>
    <property type="molecule type" value="Genomic_DNA"/>
</dbReference>
<comment type="caution">
    <text evidence="2">The sequence shown here is derived from an EMBL/GenBank/DDBJ whole genome shotgun (WGS) entry which is preliminary data.</text>
</comment>
<evidence type="ECO:0000313" key="3">
    <source>
        <dbReference type="Proteomes" id="UP000237105"/>
    </source>
</evidence>
<feature type="compositionally biased region" description="Basic and acidic residues" evidence="1">
    <location>
        <begin position="293"/>
        <end position="305"/>
    </location>
</feature>
<dbReference type="Proteomes" id="UP000237105">
    <property type="component" value="Unassembled WGS sequence"/>
</dbReference>
<dbReference type="AlphaFoldDB" id="A0A2P5D3M1"/>
<accession>A0A2P5D3M1</accession>